<dbReference type="Proteomes" id="UP001237448">
    <property type="component" value="Unassembled WGS sequence"/>
</dbReference>
<proteinExistence type="predicted"/>
<sequence length="116" mass="12581">MTDEEPISLRAVTGERTAGFQRMVRAPMQLAAMHADPRGAGHDVTSCHRLIGRSASKLENSFSAIKGVKSIFWRSNGIAAAKSEFPIADGRRSRETGWQIRSADIATSLHVSMSAL</sequence>
<comment type="caution">
    <text evidence="1">The sequence shown here is derived from an EMBL/GenBank/DDBJ whole genome shotgun (WGS) entry which is preliminary data.</text>
</comment>
<protein>
    <submittedName>
        <fullName evidence="1">Uncharacterized protein</fullName>
    </submittedName>
</protein>
<keyword evidence="2" id="KW-1185">Reference proteome</keyword>
<gene>
    <name evidence="1" type="ORF">J3R73_000926</name>
</gene>
<dbReference type="EMBL" id="JAUSVK010000001">
    <property type="protein sequence ID" value="MDQ0391134.1"/>
    <property type="molecule type" value="Genomic_DNA"/>
</dbReference>
<dbReference type="RefSeq" id="WP_307422981.1">
    <property type="nucleotide sequence ID" value="NZ_JAUSVK010000001.1"/>
</dbReference>
<evidence type="ECO:0000313" key="2">
    <source>
        <dbReference type="Proteomes" id="UP001237448"/>
    </source>
</evidence>
<name>A0ABU0F945_9HYPH</name>
<evidence type="ECO:0000313" key="1">
    <source>
        <dbReference type="EMBL" id="MDQ0391134.1"/>
    </source>
</evidence>
<accession>A0ABU0F945</accession>
<organism evidence="1 2">
    <name type="scientific">Labrys monachus</name>
    <dbReference type="NCBI Taxonomy" id="217067"/>
    <lineage>
        <taxon>Bacteria</taxon>
        <taxon>Pseudomonadati</taxon>
        <taxon>Pseudomonadota</taxon>
        <taxon>Alphaproteobacteria</taxon>
        <taxon>Hyphomicrobiales</taxon>
        <taxon>Xanthobacteraceae</taxon>
        <taxon>Labrys</taxon>
    </lineage>
</organism>
<reference evidence="1 2" key="1">
    <citation type="submission" date="2023-07" db="EMBL/GenBank/DDBJ databases">
        <title>Genomic Encyclopedia of Type Strains, Phase IV (KMG-IV): sequencing the most valuable type-strain genomes for metagenomic binning, comparative biology and taxonomic classification.</title>
        <authorList>
            <person name="Goeker M."/>
        </authorList>
    </citation>
    <scope>NUCLEOTIDE SEQUENCE [LARGE SCALE GENOMIC DNA]</scope>
    <source>
        <strain evidence="1 2">DSM 5896</strain>
    </source>
</reference>